<dbReference type="VEuPathDB" id="FungiDB:PV09_02200"/>
<comment type="catalytic activity">
    <reaction evidence="4">
        <text>alpha-D-galactosyl-(1-&gt;3)-1D-myo-inositol + sucrose = raffinose + myo-inositol</text>
        <dbReference type="Rhea" id="RHEA:20161"/>
        <dbReference type="ChEBI" id="CHEBI:16634"/>
        <dbReference type="ChEBI" id="CHEBI:17268"/>
        <dbReference type="ChEBI" id="CHEBI:17505"/>
        <dbReference type="ChEBI" id="CHEBI:17992"/>
        <dbReference type="EC" id="2.4.1.82"/>
    </reaction>
</comment>
<comment type="similarity">
    <text evidence="2">Belongs to the glycosyl hydrolases 36 family.</text>
</comment>
<dbReference type="InParanoid" id="A0A0D2B7Z5"/>
<dbReference type="STRING" id="253628.A0A0D2B7Z5"/>
<gene>
    <name evidence="5" type="ORF">PV09_02200</name>
</gene>
<sequence length="859" mass="96424">MYAKIVCHPPLGQPTVVPAGQCAVDFIVLLETAADSSTSKKQWQVSLWHDLDAEGDEWNSSDFTEIHDDDEARPSIQSLGSAQSQNKYFKLTLKGRPANKSTVRFTVRYRANSDAPWKWAHSQFSHGDGVLHYQERFEQHDLSHYLRGTSSHIKFESIAAETPDTQLWSLTAPVKAANGDESGYCTHQLGLPESCTRWFALVRLWAPWLAPRQGRDKFICDKEAVLASFLREDGLNVVILAISGIDDVLTLLKNDDTGNVLISGRNDSEQPGTCRVLVAVSTTFEVANAAVMYQARRMVMEIRSASGESDAVAQAVKDGGVKPDWLEEWADGFAYCTWNSLGQNLTEQKIYDALESFEKVDVKITNLIIDDNWQSLDHEGQEQYVRRMTRFEANSKGFPHGLRHTVREIRKNHPSIQHIAVWHAIMGYWGGISPDGQIAKDYKTVKVAGPDWLCIDPEDISRWYNDFYSFLSESGIDSVKTDAQFMLDNLQSAKDRRRMIREYQDAWSIAMLRKFWARAISCMSQTPQILFHSQLPTNKPKLLVRNSDDFFPDVESSHPWHIFCNAHNSLLTQHLNVLPDWDMFQTSHPWAEFHAAARCLSGGPIYITDSPGQHNVDLIRQMTAKTPRGNTVILRPHRLGKSSQAYVGYEEPRLLKIETYVGAAKTGSGILGVFNVTQGTVSEIITLDDIPGSEDGEYIIRSHVAKTIGPPTTRADRKSIIKMELGPKGYDILSATPLRRFQIKSGEVAIASLGLLGKLSGAAAIVGNDIYTERSGRLRAYTSFKALGIIGFYISGLEARSIEDDFMGLMFGKPIPLHCVKKSVDYKNVLEIDTEKAWAESDQKASWSNEVHFELFILQ</sequence>
<name>A0A0D2B7Z5_9PEZI</name>
<comment type="catalytic activity">
    <reaction evidence="1">
        <text>Hydrolysis of terminal, non-reducing alpha-D-galactose residues in alpha-D-galactosides, including galactose oligosaccharides, galactomannans and galactolipids.</text>
        <dbReference type="EC" id="3.2.1.22"/>
    </reaction>
</comment>
<accession>A0A0D2B7Z5</accession>
<dbReference type="SUPFAM" id="SSF51445">
    <property type="entry name" value="(Trans)glycosidases"/>
    <property type="match status" value="1"/>
</dbReference>
<dbReference type="InterPro" id="IPR017853">
    <property type="entry name" value="GH"/>
</dbReference>
<dbReference type="Gene3D" id="3.20.20.70">
    <property type="entry name" value="Aldolase class I"/>
    <property type="match status" value="1"/>
</dbReference>
<dbReference type="PANTHER" id="PTHR31268:SF32">
    <property type="entry name" value="GALACTINOL--SUCROSE GALACTOSYLTRANSFERASE 2-RELATED"/>
    <property type="match status" value="1"/>
</dbReference>
<dbReference type="GO" id="GO:0047274">
    <property type="term" value="F:galactinol-sucrose galactosyltransferase activity"/>
    <property type="evidence" value="ECO:0007669"/>
    <property type="project" value="UniProtKB-EC"/>
</dbReference>
<evidence type="ECO:0000256" key="3">
    <source>
        <dbReference type="ARBA" id="ARBA00023277"/>
    </source>
</evidence>
<evidence type="ECO:0000256" key="4">
    <source>
        <dbReference type="ARBA" id="ARBA00049426"/>
    </source>
</evidence>
<dbReference type="EMBL" id="KN847533">
    <property type="protein sequence ID" value="KIW07354.1"/>
    <property type="molecule type" value="Genomic_DNA"/>
</dbReference>
<dbReference type="GO" id="GO:0004557">
    <property type="term" value="F:alpha-galactosidase activity"/>
    <property type="evidence" value="ECO:0007669"/>
    <property type="project" value="UniProtKB-EC"/>
</dbReference>
<dbReference type="AlphaFoldDB" id="A0A0D2B7Z5"/>
<evidence type="ECO:0000256" key="2">
    <source>
        <dbReference type="ARBA" id="ARBA00007240"/>
    </source>
</evidence>
<dbReference type="InterPro" id="IPR013785">
    <property type="entry name" value="Aldolase_TIM"/>
</dbReference>
<reference evidence="5 6" key="1">
    <citation type="submission" date="2015-01" db="EMBL/GenBank/DDBJ databases">
        <title>The Genome Sequence of Ochroconis gallopava CBS43764.</title>
        <authorList>
            <consortium name="The Broad Institute Genomics Platform"/>
            <person name="Cuomo C."/>
            <person name="de Hoog S."/>
            <person name="Gorbushina A."/>
            <person name="Stielow B."/>
            <person name="Teixiera M."/>
            <person name="Abouelleil A."/>
            <person name="Chapman S.B."/>
            <person name="Priest M."/>
            <person name="Young S.K."/>
            <person name="Wortman J."/>
            <person name="Nusbaum C."/>
            <person name="Birren B."/>
        </authorList>
    </citation>
    <scope>NUCLEOTIDE SEQUENCE [LARGE SCALE GENOMIC DNA]</scope>
    <source>
        <strain evidence="5 6">CBS 43764</strain>
    </source>
</reference>
<dbReference type="RefSeq" id="XP_016217223.1">
    <property type="nucleotide sequence ID" value="XM_016355207.1"/>
</dbReference>
<keyword evidence="6" id="KW-1185">Reference proteome</keyword>
<evidence type="ECO:0000313" key="5">
    <source>
        <dbReference type="EMBL" id="KIW07354.1"/>
    </source>
</evidence>
<keyword evidence="3" id="KW-0119">Carbohydrate metabolism</keyword>
<dbReference type="Pfam" id="PF05691">
    <property type="entry name" value="Raffinose_syn"/>
    <property type="match status" value="1"/>
</dbReference>
<dbReference type="GeneID" id="27310173"/>
<evidence type="ECO:0000313" key="6">
    <source>
        <dbReference type="Proteomes" id="UP000053259"/>
    </source>
</evidence>
<dbReference type="InterPro" id="IPR008811">
    <property type="entry name" value="Glycosyl_hydrolases_36"/>
</dbReference>
<evidence type="ECO:0000256" key="1">
    <source>
        <dbReference type="ARBA" id="ARBA00001255"/>
    </source>
</evidence>
<dbReference type="OrthoDB" id="4664297at2759"/>
<protein>
    <submittedName>
        <fullName evidence="5">Uncharacterized protein</fullName>
    </submittedName>
</protein>
<dbReference type="HOGENOM" id="CLU_006630_0_0_1"/>
<dbReference type="Proteomes" id="UP000053259">
    <property type="component" value="Unassembled WGS sequence"/>
</dbReference>
<organism evidence="5 6">
    <name type="scientific">Verruconis gallopava</name>
    <dbReference type="NCBI Taxonomy" id="253628"/>
    <lineage>
        <taxon>Eukaryota</taxon>
        <taxon>Fungi</taxon>
        <taxon>Dikarya</taxon>
        <taxon>Ascomycota</taxon>
        <taxon>Pezizomycotina</taxon>
        <taxon>Dothideomycetes</taxon>
        <taxon>Pleosporomycetidae</taxon>
        <taxon>Venturiales</taxon>
        <taxon>Sympoventuriaceae</taxon>
        <taxon>Verruconis</taxon>
    </lineage>
</organism>
<dbReference type="PANTHER" id="PTHR31268">
    <property type="match status" value="1"/>
</dbReference>
<proteinExistence type="inferred from homology"/>